<organism evidence="2 3">
    <name type="scientific">Marivirga lumbricoides</name>
    <dbReference type="NCBI Taxonomy" id="1046115"/>
    <lineage>
        <taxon>Bacteria</taxon>
        <taxon>Pseudomonadati</taxon>
        <taxon>Bacteroidota</taxon>
        <taxon>Cytophagia</taxon>
        <taxon>Cytophagales</taxon>
        <taxon>Marivirgaceae</taxon>
        <taxon>Marivirga</taxon>
    </lineage>
</organism>
<dbReference type="NCBIfam" id="TIGR04131">
    <property type="entry name" value="Bac_Flav_CTERM"/>
    <property type="match status" value="1"/>
</dbReference>
<dbReference type="InterPro" id="IPR035986">
    <property type="entry name" value="PKD_dom_sf"/>
</dbReference>
<dbReference type="Pfam" id="PF10102">
    <property type="entry name" value="DUF2341"/>
    <property type="match status" value="1"/>
</dbReference>
<evidence type="ECO:0000259" key="1">
    <source>
        <dbReference type="PROSITE" id="PS50093"/>
    </source>
</evidence>
<dbReference type="Pfam" id="PF18911">
    <property type="entry name" value="PKD_4"/>
    <property type="match status" value="2"/>
</dbReference>
<accession>A0ABQ1N5K6</accession>
<proteinExistence type="predicted"/>
<dbReference type="Gene3D" id="2.60.40.10">
    <property type="entry name" value="Immunoglobulins"/>
    <property type="match status" value="4"/>
</dbReference>
<dbReference type="EMBL" id="BMEC01000019">
    <property type="protein sequence ID" value="GGC53963.1"/>
    <property type="molecule type" value="Genomic_DNA"/>
</dbReference>
<dbReference type="Pfam" id="PF13585">
    <property type="entry name" value="CHU_C"/>
    <property type="match status" value="1"/>
</dbReference>
<dbReference type="InterPro" id="IPR013783">
    <property type="entry name" value="Ig-like_fold"/>
</dbReference>
<dbReference type="InterPro" id="IPR000601">
    <property type="entry name" value="PKD_dom"/>
</dbReference>
<dbReference type="SUPFAM" id="SSF49299">
    <property type="entry name" value="PKD domain"/>
    <property type="match status" value="2"/>
</dbReference>
<dbReference type="PROSITE" id="PS50093">
    <property type="entry name" value="PKD"/>
    <property type="match status" value="2"/>
</dbReference>
<feature type="domain" description="PKD" evidence="1">
    <location>
        <begin position="604"/>
        <end position="657"/>
    </location>
</feature>
<keyword evidence="3" id="KW-1185">Reference proteome</keyword>
<dbReference type="SMART" id="SM00089">
    <property type="entry name" value="PKD"/>
    <property type="match status" value="4"/>
</dbReference>
<dbReference type="CDD" id="cd00146">
    <property type="entry name" value="PKD"/>
    <property type="match status" value="2"/>
</dbReference>
<dbReference type="InterPro" id="IPR022409">
    <property type="entry name" value="PKD/Chitinase_dom"/>
</dbReference>
<reference evidence="3" key="1">
    <citation type="journal article" date="2019" name="Int. J. Syst. Evol. Microbiol.">
        <title>The Global Catalogue of Microorganisms (GCM) 10K type strain sequencing project: providing services to taxonomists for standard genome sequencing and annotation.</title>
        <authorList>
            <consortium name="The Broad Institute Genomics Platform"/>
            <consortium name="The Broad Institute Genome Sequencing Center for Infectious Disease"/>
            <person name="Wu L."/>
            <person name="Ma J."/>
        </authorList>
    </citation>
    <scope>NUCLEOTIDE SEQUENCE [LARGE SCALE GENOMIC DNA]</scope>
    <source>
        <strain evidence="3">CGMCC 1.10832</strain>
    </source>
</reference>
<evidence type="ECO:0000313" key="3">
    <source>
        <dbReference type="Proteomes" id="UP000636010"/>
    </source>
</evidence>
<feature type="domain" description="PKD" evidence="1">
    <location>
        <begin position="680"/>
        <end position="738"/>
    </location>
</feature>
<dbReference type="InterPro" id="IPR018765">
    <property type="entry name" value="DUF2341"/>
</dbReference>
<dbReference type="InterPro" id="IPR026341">
    <property type="entry name" value="T9SS_type_B"/>
</dbReference>
<name>A0ABQ1N5K6_9BACT</name>
<dbReference type="Proteomes" id="UP000636010">
    <property type="component" value="Unassembled WGS sequence"/>
</dbReference>
<sequence>MISFSAIAQPCLQGWTYRVPINVDNSTSAVALSNFQVSFELNTQELIAAGKLNYDGSDLRILSAGGSVLPHWIEKPTFNTPQTRIWVKVASIPANAVETIYAFYGRPAAQNISSGENTFEFFDDFQDVVVNTNKWVTCNEGDFSVANNYLTLSSTTLATEKATMVSHATFTQPVVSEMYVNSVSGSGGAFIGLLSPASYNGYGLFYNASPATTMRMKLFSSDPACFVAANESPSPNAVSALQTQGVWLFAWPQTASQFIDWPGASSHPLTRADATYALPSATAIAIGNMDVNGSVQLDWVRVRKFAEIEPSTSIGVEVASVTSATAGNNGPLCTGQTLQLTASAVAGVQYAWTGPNGFTSGLQNPEIINVSTAMAGTYEVVVSIPSGCSSVQATTEVNISAPTVAGTITGDATVCAGSNTGSILLSGNTGEVRRWEFSNSGAEPWGTINNTSTALSYTNLVATTHFRAVVQNGACEEKVSNTVIIEVSPTTNGGKAIGSTTTCSEENSGIILLSGQIGKVLEWQSSADNWVSINTINETTESLSYNNLTETTQFRAVVQSGVCELKYSEPAVVTVSPLPVVTFAAQAVCDGSPTSFINNSTIASGSISSYLWDFGDGTSSIERNPIKQYLNKGAYTVKLTATSDKGCQAYILKTVTVNEFPVANFSLEDVCFGDPVEVNNSSSYGSGALTYSWNFGDGSTSELTAPSHKYAGPGIYSVKLIVSTELGCEDSLTRYVEVFGAPLADAGTDTAISKGFNVQLSAKGGVDYRWEPITGLSNSNISNPIASPLETTTYTVTVTDENGCNSSDEVTVFVENDYRVYVSNVLTPDGNGVNDTWIIKNIENFGECNVYVFDRWGEEVYSKKAYKNDWNGFRGTDILPDGTYYYLITFEDSNKQYKGALTILRNQ</sequence>
<protein>
    <recommendedName>
        <fullName evidence="1">PKD domain-containing protein</fullName>
    </recommendedName>
</protein>
<comment type="caution">
    <text evidence="2">The sequence shown here is derived from an EMBL/GenBank/DDBJ whole genome shotgun (WGS) entry which is preliminary data.</text>
</comment>
<evidence type="ECO:0000313" key="2">
    <source>
        <dbReference type="EMBL" id="GGC53963.1"/>
    </source>
</evidence>
<gene>
    <name evidence="2" type="ORF">GCM10011506_44470</name>
</gene>